<dbReference type="InterPro" id="IPR000917">
    <property type="entry name" value="Sulfatase_N"/>
</dbReference>
<keyword evidence="4" id="KW-0106">Calcium</keyword>
<keyword evidence="7" id="KW-1185">Reference proteome</keyword>
<dbReference type="GO" id="GO:0046872">
    <property type="term" value="F:metal ion binding"/>
    <property type="evidence" value="ECO:0007669"/>
    <property type="project" value="UniProtKB-KW"/>
</dbReference>
<organism evidence="6 7">
    <name type="scientific">Rubinisphaera italica</name>
    <dbReference type="NCBI Taxonomy" id="2527969"/>
    <lineage>
        <taxon>Bacteria</taxon>
        <taxon>Pseudomonadati</taxon>
        <taxon>Planctomycetota</taxon>
        <taxon>Planctomycetia</taxon>
        <taxon>Planctomycetales</taxon>
        <taxon>Planctomycetaceae</taxon>
        <taxon>Rubinisphaera</taxon>
    </lineage>
</organism>
<accession>A0A5C5XJW1</accession>
<dbReference type="SUPFAM" id="SSF53649">
    <property type="entry name" value="Alkaline phosphatase-like"/>
    <property type="match status" value="1"/>
</dbReference>
<dbReference type="Pfam" id="PF00884">
    <property type="entry name" value="Sulfatase"/>
    <property type="match status" value="1"/>
</dbReference>
<dbReference type="InterPro" id="IPR017850">
    <property type="entry name" value="Alkaline_phosphatase_core_sf"/>
</dbReference>
<comment type="similarity">
    <text evidence="1">Belongs to the sulfatase family.</text>
</comment>
<evidence type="ECO:0000313" key="6">
    <source>
        <dbReference type="EMBL" id="TWT63506.1"/>
    </source>
</evidence>
<evidence type="ECO:0000256" key="4">
    <source>
        <dbReference type="ARBA" id="ARBA00022837"/>
    </source>
</evidence>
<evidence type="ECO:0000256" key="2">
    <source>
        <dbReference type="ARBA" id="ARBA00022723"/>
    </source>
</evidence>
<evidence type="ECO:0000256" key="1">
    <source>
        <dbReference type="ARBA" id="ARBA00008779"/>
    </source>
</evidence>
<dbReference type="InterPro" id="IPR024607">
    <property type="entry name" value="Sulfatase_CS"/>
</dbReference>
<comment type="caution">
    <text evidence="6">The sequence shown here is derived from an EMBL/GenBank/DDBJ whole genome shotgun (WGS) entry which is preliminary data.</text>
</comment>
<evidence type="ECO:0000256" key="3">
    <source>
        <dbReference type="ARBA" id="ARBA00022801"/>
    </source>
</evidence>
<dbReference type="EC" id="3.1.6.1" evidence="6"/>
<sequence length="500" mass="56440">MLNTSKQIDSYIFNQFMRFRFSSIMMIFTVLFLSHSAFQNSVAAEKSEQPNIVLVMADDMGWGQTGYYNHPVLKTPNLDAMATNGLRFDRFYAGAPVCSPTRASVLTGRSNMRTGVESHGYALRLQEKTVAQALKAAGYTTGHFGKWHLDGYRGPGVPILADDPYSPGVFGFDEWLSVTNFFDYDPILSRKGEFKDYRGDSSEIVVAEALKFINKQAKAEQPSFTVIWYGTPHSPFKAAAEDLAPFQKLDKESRNHYGELVAMDRSLGTLRAGLKKAGIAENTLLWFCSDNGGLPKITPDTVGGLRGNKGTVYEGGLRVPCVMEWPARIPKSRVTEFPACTMDIFPTIAELLDLPKSVLIQPVDGMSLVKLFEQEFSQRDKPIGFQCLGNSALLDNNHKIIYLGKNKKQPQPAIEYYNLADDPHEEHNLYSEDSKEAQAMKQKMDRWIASVEKSIAGKDYPAGKVDPPTPKPRSWYEAEEYRPYFKDWKDRWEYQSRFKN</sequence>
<keyword evidence="2" id="KW-0479">Metal-binding</keyword>
<dbReference type="AlphaFoldDB" id="A0A5C5XJW1"/>
<dbReference type="PANTHER" id="PTHR42693">
    <property type="entry name" value="ARYLSULFATASE FAMILY MEMBER"/>
    <property type="match status" value="1"/>
</dbReference>
<name>A0A5C5XJW1_9PLAN</name>
<protein>
    <submittedName>
        <fullName evidence="6">Arylsulfatase</fullName>
        <ecNumber evidence="6">3.1.6.1</ecNumber>
    </submittedName>
</protein>
<dbReference type="InterPro" id="IPR050738">
    <property type="entry name" value="Sulfatase"/>
</dbReference>
<evidence type="ECO:0000259" key="5">
    <source>
        <dbReference type="Pfam" id="PF00884"/>
    </source>
</evidence>
<evidence type="ECO:0000313" key="7">
    <source>
        <dbReference type="Proteomes" id="UP000316095"/>
    </source>
</evidence>
<dbReference type="EMBL" id="SJPG01000001">
    <property type="protein sequence ID" value="TWT63506.1"/>
    <property type="molecule type" value="Genomic_DNA"/>
</dbReference>
<dbReference type="PANTHER" id="PTHR42693:SF53">
    <property type="entry name" value="ENDO-4-O-SULFATASE"/>
    <property type="match status" value="1"/>
</dbReference>
<proteinExistence type="inferred from homology"/>
<dbReference type="GO" id="GO:0004065">
    <property type="term" value="F:arylsulfatase activity"/>
    <property type="evidence" value="ECO:0007669"/>
    <property type="project" value="UniProtKB-EC"/>
</dbReference>
<dbReference type="Proteomes" id="UP000316095">
    <property type="component" value="Unassembled WGS sequence"/>
</dbReference>
<gene>
    <name evidence="6" type="primary">atsA_46</name>
    <name evidence="6" type="ORF">Pan54_42590</name>
</gene>
<reference evidence="6 7" key="1">
    <citation type="submission" date="2019-02" db="EMBL/GenBank/DDBJ databases">
        <title>Deep-cultivation of Planctomycetes and their phenomic and genomic characterization uncovers novel biology.</title>
        <authorList>
            <person name="Wiegand S."/>
            <person name="Jogler M."/>
            <person name="Boedeker C."/>
            <person name="Pinto D."/>
            <person name="Vollmers J."/>
            <person name="Rivas-Marin E."/>
            <person name="Kohn T."/>
            <person name="Peeters S.H."/>
            <person name="Heuer A."/>
            <person name="Rast P."/>
            <person name="Oberbeckmann S."/>
            <person name="Bunk B."/>
            <person name="Jeske O."/>
            <person name="Meyerdierks A."/>
            <person name="Storesund J.E."/>
            <person name="Kallscheuer N."/>
            <person name="Luecker S."/>
            <person name="Lage O.M."/>
            <person name="Pohl T."/>
            <person name="Merkel B.J."/>
            <person name="Hornburger P."/>
            <person name="Mueller R.-W."/>
            <person name="Bruemmer F."/>
            <person name="Labrenz M."/>
            <person name="Spormann A.M."/>
            <person name="Op Den Camp H."/>
            <person name="Overmann J."/>
            <person name="Amann R."/>
            <person name="Jetten M.S.M."/>
            <person name="Mascher T."/>
            <person name="Medema M.H."/>
            <person name="Devos D.P."/>
            <person name="Kaster A.-K."/>
            <person name="Ovreas L."/>
            <person name="Rohde M."/>
            <person name="Galperin M.Y."/>
            <person name="Jogler C."/>
        </authorList>
    </citation>
    <scope>NUCLEOTIDE SEQUENCE [LARGE SCALE GENOMIC DNA]</scope>
    <source>
        <strain evidence="6 7">Pan54</strain>
    </source>
</reference>
<dbReference type="PROSITE" id="PS00523">
    <property type="entry name" value="SULFATASE_1"/>
    <property type="match status" value="1"/>
</dbReference>
<dbReference type="Gene3D" id="3.40.720.10">
    <property type="entry name" value="Alkaline Phosphatase, subunit A"/>
    <property type="match status" value="1"/>
</dbReference>
<keyword evidence="3 6" id="KW-0378">Hydrolase</keyword>
<dbReference type="Gene3D" id="3.30.1120.10">
    <property type="match status" value="1"/>
</dbReference>
<feature type="domain" description="Sulfatase N-terminal" evidence="5">
    <location>
        <begin position="50"/>
        <end position="353"/>
    </location>
</feature>